<dbReference type="CDD" id="cd02440">
    <property type="entry name" value="AdoMet_MTases"/>
    <property type="match status" value="1"/>
</dbReference>
<dbReference type="GO" id="GO:0030488">
    <property type="term" value="P:tRNA methylation"/>
    <property type="evidence" value="ECO:0007669"/>
    <property type="project" value="TreeGrafter"/>
</dbReference>
<dbReference type="SUPFAM" id="SSF53335">
    <property type="entry name" value="S-adenosyl-L-methionine-dependent methyltransferases"/>
    <property type="match status" value="1"/>
</dbReference>
<dbReference type="EMBL" id="CP065321">
    <property type="protein sequence ID" value="QQR31551.1"/>
    <property type="molecule type" value="Genomic_DNA"/>
</dbReference>
<dbReference type="Gene3D" id="3.40.50.150">
    <property type="entry name" value="Vaccinia Virus protein VP39"/>
    <property type="match status" value="1"/>
</dbReference>
<keyword evidence="3" id="KW-0808">Transferase</keyword>
<keyword evidence="4" id="KW-1185">Reference proteome</keyword>
<reference evidence="3 5" key="3">
    <citation type="submission" date="2020-11" db="EMBL/GenBank/DDBJ databases">
        <title>Closed and high quality bacterial genomes of the OMM12 community.</title>
        <authorList>
            <person name="Marbouty M."/>
            <person name="Lamy-Besnier Q."/>
            <person name="Debarbieux L."/>
            <person name="Koszul R."/>
        </authorList>
    </citation>
    <scope>NUCLEOTIDE SEQUENCE [LARGE SCALE GENOMIC DNA]</scope>
    <source>
        <strain evidence="3 5">KB18</strain>
    </source>
</reference>
<evidence type="ECO:0000313" key="5">
    <source>
        <dbReference type="Proteomes" id="UP000596035"/>
    </source>
</evidence>
<dbReference type="Proteomes" id="UP000596035">
    <property type="component" value="Chromosome"/>
</dbReference>
<proteinExistence type="predicted"/>
<name>A0A1Z2XV33_9FIRM</name>
<evidence type="ECO:0000259" key="1">
    <source>
        <dbReference type="Pfam" id="PF01170"/>
    </source>
</evidence>
<feature type="domain" description="Ribosomal RNA large subunit methyltransferase K/L-like methyltransferase" evidence="1">
    <location>
        <begin position="166"/>
        <end position="315"/>
    </location>
</feature>
<evidence type="ECO:0000313" key="3">
    <source>
        <dbReference type="EMBL" id="QQR31551.1"/>
    </source>
</evidence>
<dbReference type="RefSeq" id="WP_066538221.1">
    <property type="nucleotide sequence ID" value="NZ_CP021422.1"/>
</dbReference>
<evidence type="ECO:0000313" key="2">
    <source>
        <dbReference type="EMBL" id="ASB42271.1"/>
    </source>
</evidence>
<dbReference type="EMBL" id="CP021422">
    <property type="protein sequence ID" value="ASB42271.1"/>
    <property type="molecule type" value="Genomic_DNA"/>
</dbReference>
<dbReference type="InterPro" id="IPR029063">
    <property type="entry name" value="SAM-dependent_MTases_sf"/>
</dbReference>
<accession>A0A1Z2XV33</accession>
<keyword evidence="3" id="KW-0489">Methyltransferase</keyword>
<organism evidence="3 5">
    <name type="scientific">Acutalibacter muris</name>
    <dbReference type="NCBI Taxonomy" id="1796620"/>
    <lineage>
        <taxon>Bacteria</taxon>
        <taxon>Bacillati</taxon>
        <taxon>Bacillota</taxon>
        <taxon>Clostridia</taxon>
        <taxon>Eubacteriales</taxon>
        <taxon>Acutalibacteraceae</taxon>
        <taxon>Acutalibacter</taxon>
    </lineage>
</organism>
<dbReference type="PANTHER" id="PTHR14911">
    <property type="entry name" value="THUMP DOMAIN-CONTAINING"/>
    <property type="match status" value="1"/>
</dbReference>
<reference evidence="4" key="2">
    <citation type="submission" date="2017-05" db="EMBL/GenBank/DDBJ databases">
        <title>Improved OligoMM genomes.</title>
        <authorList>
            <person name="Garzetti D."/>
        </authorList>
    </citation>
    <scope>NUCLEOTIDE SEQUENCE [LARGE SCALE GENOMIC DNA]</scope>
    <source>
        <strain evidence="4">KB18</strain>
    </source>
</reference>
<evidence type="ECO:0000313" key="4">
    <source>
        <dbReference type="Proteomes" id="UP000196710"/>
    </source>
</evidence>
<dbReference type="Proteomes" id="UP000196710">
    <property type="component" value="Chromosome"/>
</dbReference>
<gene>
    <name evidence="2" type="ORF">ADH66_17365</name>
    <name evidence="3" type="ORF">I5Q82_07765</name>
</gene>
<protein>
    <submittedName>
        <fullName evidence="3">Methyltransferase domain-containing protein</fullName>
    </submittedName>
</protein>
<dbReference type="GO" id="GO:0016423">
    <property type="term" value="F:tRNA (guanine) methyltransferase activity"/>
    <property type="evidence" value="ECO:0007669"/>
    <property type="project" value="TreeGrafter"/>
</dbReference>
<dbReference type="AlphaFoldDB" id="A0A1Z2XV33"/>
<dbReference type="Pfam" id="PF01170">
    <property type="entry name" value="UPF0020"/>
    <property type="match status" value="1"/>
</dbReference>
<sequence length="346" mass="38135">MTYRYLGLCISGTEDICAQILARRLKDLCGLSLSGGSVDFTTAVPYSDLNLFCFNNIFRVLYTAPAAPTPEGLAGFLRSLPSAPVDWLACRDNPRGARTFRLVSSCCGQLVSVPKKAKASLEEKLRAESGLRPDRSLPDSEFWTMVRSDGQGWLLKRLSRHKAYDKLLSPGELHPELAYMLCWLSDPKPGDIICDPFCGHGAIPRERCRRFPYSEIFAFDTEERRLASARRKLPRRGNVHIKKQDALKLTEVLAPGTVDAFVTDPPWGLYQDVGMPLEEFYSRALAEMSACLKPGGRIVLLTAAKDALPAALKSAPGLSLAGRYDILVSGKKAGILLLKKGTLQKM</sequence>
<dbReference type="InterPro" id="IPR000241">
    <property type="entry name" value="RlmKL-like_Mtase"/>
</dbReference>
<dbReference type="PANTHER" id="PTHR14911:SF13">
    <property type="entry name" value="TRNA (GUANINE(6)-N2)-METHYLTRANSFERASE THUMP3"/>
    <property type="match status" value="1"/>
</dbReference>
<reference evidence="2" key="1">
    <citation type="journal article" date="2017" name="Genome Announc.">
        <title>High-Quality Whole-Genome Sequences of the Oligo-Mouse-Microbiota Bacterial Community.</title>
        <authorList>
            <person name="Garzetti D."/>
            <person name="Brugiroux S."/>
            <person name="Bunk B."/>
            <person name="Pukall R."/>
            <person name="McCoy K.D."/>
            <person name="Macpherson A.J."/>
            <person name="Stecher B."/>
        </authorList>
    </citation>
    <scope>NUCLEOTIDE SEQUENCE</scope>
    <source>
        <strain evidence="2">KB18</strain>
    </source>
</reference>
<dbReference type="KEGG" id="amur:ADH66_17365"/>